<sequence length="372" mass="38591">MAKVATEFEKIINTGAVRPGMPISSQRHRSRKKNTALAAKIFGKDRRASAPVKAGGALAVRAGVQKRVSSTSVPRAGNINTEWTHDLHEGGGNGNTRKSNGSTKNGASAATGSLASRVSRPGEAPKGGKGKQANNKSGSGRGNGGAGTVQPAASTARGRQARRSDRIANALNRADLQHQAGTATNAGGGLSIRGIAAAVNEPLVVMAQNFAPGTTAADIESAMTPVGGLVSSCRILKTTPLVIAEIVFESREGAERVIETFNNQTADGRILHVYPKAVNHNVLTPHNSNTPTSTPAALSRHKSSGQVVDGSLGFDDPMDTDGFTASRNNNNNNNTNNGNLSGRLYSDDLVGSRPPNGSSKPRPNKHGRPGRR</sequence>
<dbReference type="SMART" id="SM00360">
    <property type="entry name" value="RRM"/>
    <property type="match status" value="1"/>
</dbReference>
<feature type="compositionally biased region" description="Low complexity" evidence="1">
    <location>
        <begin position="328"/>
        <end position="339"/>
    </location>
</feature>
<reference evidence="3 4" key="1">
    <citation type="journal article" date="2014" name="BMC Genomics">
        <title>Comparative genomics of the major fungal agents of human and animal Sporotrichosis: Sporothrix schenckii and Sporothrix brasiliensis.</title>
        <authorList>
            <person name="Teixeira M.M."/>
            <person name="de Almeida L.G."/>
            <person name="Kubitschek-Barreira P."/>
            <person name="Alves F.L."/>
            <person name="Kioshima E.S."/>
            <person name="Abadio A.K."/>
            <person name="Fernandes L."/>
            <person name="Derengowski L.S."/>
            <person name="Ferreira K.S."/>
            <person name="Souza R.C."/>
            <person name="Ruiz J.C."/>
            <person name="de Andrade N.C."/>
            <person name="Paes H.C."/>
            <person name="Nicola A.M."/>
            <person name="Albuquerque P."/>
            <person name="Gerber A.L."/>
            <person name="Martins V.P."/>
            <person name="Peconick L.D."/>
            <person name="Neto A.V."/>
            <person name="Chaucanez C.B."/>
            <person name="Silva P.A."/>
            <person name="Cunha O.L."/>
            <person name="de Oliveira F.F."/>
            <person name="dos Santos T.C."/>
            <person name="Barros A.L."/>
            <person name="Soares M.A."/>
            <person name="de Oliveira L.M."/>
            <person name="Marini M.M."/>
            <person name="Villalobos-Duno H."/>
            <person name="Cunha M.M."/>
            <person name="de Hoog S."/>
            <person name="da Silveira J.F."/>
            <person name="Henrissat B."/>
            <person name="Nino-Vega G.A."/>
            <person name="Cisalpino P.S."/>
            <person name="Mora-Montes H.M."/>
            <person name="Almeida S.R."/>
            <person name="Stajich J.E."/>
            <person name="Lopes-Bezerra L.M."/>
            <person name="Vasconcelos A.T."/>
            <person name="Felipe M.S."/>
        </authorList>
    </citation>
    <scope>NUCLEOTIDE SEQUENCE [LARGE SCALE GENOMIC DNA]</scope>
    <source>
        <strain evidence="3 4">5110</strain>
    </source>
</reference>
<feature type="compositionally biased region" description="Polar residues" evidence="1">
    <location>
        <begin position="69"/>
        <end position="82"/>
    </location>
</feature>
<dbReference type="GO" id="GO:0003723">
    <property type="term" value="F:RNA binding"/>
    <property type="evidence" value="ECO:0007669"/>
    <property type="project" value="InterPro"/>
</dbReference>
<evidence type="ECO:0000313" key="4">
    <source>
        <dbReference type="Proteomes" id="UP000031575"/>
    </source>
</evidence>
<evidence type="ECO:0000256" key="1">
    <source>
        <dbReference type="SAM" id="MobiDB-lite"/>
    </source>
</evidence>
<feature type="region of interest" description="Disordered" evidence="1">
    <location>
        <begin position="69"/>
        <end position="163"/>
    </location>
</feature>
<accession>A0A0C2IMB5</accession>
<feature type="region of interest" description="Disordered" evidence="1">
    <location>
        <begin position="281"/>
        <end position="372"/>
    </location>
</feature>
<dbReference type="SUPFAM" id="SSF54928">
    <property type="entry name" value="RNA-binding domain, RBD"/>
    <property type="match status" value="1"/>
</dbReference>
<evidence type="ECO:0000313" key="3">
    <source>
        <dbReference type="EMBL" id="KIH90176.1"/>
    </source>
</evidence>
<name>A0A0C2IMB5_9PEZI</name>
<protein>
    <recommendedName>
        <fullName evidence="2">RRM domain-containing protein</fullName>
    </recommendedName>
</protein>
<dbReference type="OrthoDB" id="5374349at2759"/>
<feature type="compositionally biased region" description="Polar residues" evidence="1">
    <location>
        <begin position="95"/>
        <end position="116"/>
    </location>
</feature>
<evidence type="ECO:0000259" key="2">
    <source>
        <dbReference type="SMART" id="SM00360"/>
    </source>
</evidence>
<keyword evidence="4" id="KW-1185">Reference proteome</keyword>
<gene>
    <name evidence="3" type="ORF">SPBR_00714</name>
</gene>
<proteinExistence type="predicted"/>
<dbReference type="EMBL" id="AWTV01000008">
    <property type="protein sequence ID" value="KIH90176.1"/>
    <property type="molecule type" value="Genomic_DNA"/>
</dbReference>
<dbReference type="Proteomes" id="UP000031575">
    <property type="component" value="Unassembled WGS sequence"/>
</dbReference>
<dbReference type="VEuPathDB" id="FungiDB:SPBR_00714"/>
<dbReference type="Pfam" id="PF00076">
    <property type="entry name" value="RRM_1"/>
    <property type="match status" value="1"/>
</dbReference>
<dbReference type="AlphaFoldDB" id="A0A0C2IMB5"/>
<dbReference type="InterPro" id="IPR035979">
    <property type="entry name" value="RBD_domain_sf"/>
</dbReference>
<dbReference type="InterPro" id="IPR000504">
    <property type="entry name" value="RRM_dom"/>
</dbReference>
<comment type="caution">
    <text evidence="3">The sequence shown here is derived from an EMBL/GenBank/DDBJ whole genome shotgun (WGS) entry which is preliminary data.</text>
</comment>
<dbReference type="HOGENOM" id="CLU_058466_1_0_1"/>
<feature type="compositionally biased region" description="Low complexity" evidence="1">
    <location>
        <begin position="284"/>
        <end position="295"/>
    </location>
</feature>
<dbReference type="GeneID" id="63673954"/>
<feature type="domain" description="RRM" evidence="2">
    <location>
        <begin position="204"/>
        <end position="274"/>
    </location>
</feature>
<feature type="compositionally biased region" description="Basic residues" evidence="1">
    <location>
        <begin position="362"/>
        <end position="372"/>
    </location>
</feature>
<dbReference type="CDD" id="cd00590">
    <property type="entry name" value="RRM_SF"/>
    <property type="match status" value="1"/>
</dbReference>
<organism evidence="3 4">
    <name type="scientific">Sporothrix brasiliensis 5110</name>
    <dbReference type="NCBI Taxonomy" id="1398154"/>
    <lineage>
        <taxon>Eukaryota</taxon>
        <taxon>Fungi</taxon>
        <taxon>Dikarya</taxon>
        <taxon>Ascomycota</taxon>
        <taxon>Pezizomycotina</taxon>
        <taxon>Sordariomycetes</taxon>
        <taxon>Sordariomycetidae</taxon>
        <taxon>Ophiostomatales</taxon>
        <taxon>Ophiostomataceae</taxon>
        <taxon>Sporothrix</taxon>
    </lineage>
</organism>
<dbReference type="Gene3D" id="3.30.70.330">
    <property type="match status" value="1"/>
</dbReference>
<dbReference type="InterPro" id="IPR012677">
    <property type="entry name" value="Nucleotide-bd_a/b_plait_sf"/>
</dbReference>
<dbReference type="RefSeq" id="XP_040618186.1">
    <property type="nucleotide sequence ID" value="XM_040759033.1"/>
</dbReference>